<sequence length="129" mass="14555">MAEELATKPEEQAAERFYPTEPLDSDSVLAKVGEDMTLVAKDEDPGEAAGREPQLEQLIRTLGRRTKANPVILGDAGVGKTFLVRLLARRIVERKVPAWLEGRKVIRTSYYDIQAALPNADWMWPQYMK</sequence>
<dbReference type="SUPFAM" id="SSF52540">
    <property type="entry name" value="P-loop containing nucleoside triphosphate hydrolases"/>
    <property type="match status" value="1"/>
</dbReference>
<evidence type="ECO:0000256" key="1">
    <source>
        <dbReference type="ARBA" id="ARBA00022741"/>
    </source>
</evidence>
<dbReference type="GO" id="GO:0005524">
    <property type="term" value="F:ATP binding"/>
    <property type="evidence" value="ECO:0007669"/>
    <property type="project" value="UniProtKB-KW"/>
</dbReference>
<dbReference type="GO" id="GO:0034605">
    <property type="term" value="P:cellular response to heat"/>
    <property type="evidence" value="ECO:0007669"/>
    <property type="project" value="TreeGrafter"/>
</dbReference>
<dbReference type="InterPro" id="IPR050130">
    <property type="entry name" value="ClpA_ClpB"/>
</dbReference>
<keyword evidence="5" id="KW-0378">Hydrolase</keyword>
<dbReference type="EMBL" id="DSBX01000115">
    <property type="protein sequence ID" value="HDQ99228.1"/>
    <property type="molecule type" value="Genomic_DNA"/>
</dbReference>
<evidence type="ECO:0000259" key="4">
    <source>
        <dbReference type="Pfam" id="PF13191"/>
    </source>
</evidence>
<dbReference type="CDD" id="cd00009">
    <property type="entry name" value="AAA"/>
    <property type="match status" value="1"/>
</dbReference>
<dbReference type="GO" id="GO:0005737">
    <property type="term" value="C:cytoplasm"/>
    <property type="evidence" value="ECO:0007669"/>
    <property type="project" value="TreeGrafter"/>
</dbReference>
<dbReference type="PANTHER" id="PTHR11638:SF189">
    <property type="entry name" value="CLP R DOMAIN-CONTAINING PROTEIN"/>
    <property type="match status" value="1"/>
</dbReference>
<dbReference type="AlphaFoldDB" id="A0A7V0T5B2"/>
<keyword evidence="5" id="KW-0645">Protease</keyword>
<dbReference type="GO" id="GO:0008233">
    <property type="term" value="F:peptidase activity"/>
    <property type="evidence" value="ECO:0007669"/>
    <property type="project" value="UniProtKB-KW"/>
</dbReference>
<keyword evidence="1" id="KW-0547">Nucleotide-binding</keyword>
<dbReference type="GO" id="GO:0016887">
    <property type="term" value="F:ATP hydrolysis activity"/>
    <property type="evidence" value="ECO:0007669"/>
    <property type="project" value="TreeGrafter"/>
</dbReference>
<organism evidence="5">
    <name type="scientific">candidate division WOR-3 bacterium</name>
    <dbReference type="NCBI Taxonomy" id="2052148"/>
    <lineage>
        <taxon>Bacteria</taxon>
        <taxon>Bacteria division WOR-3</taxon>
    </lineage>
</organism>
<accession>A0A7V0T5B2</accession>
<dbReference type="Gene3D" id="3.40.50.300">
    <property type="entry name" value="P-loop containing nucleotide triphosphate hydrolases"/>
    <property type="match status" value="1"/>
</dbReference>
<proteinExistence type="predicted"/>
<gene>
    <name evidence="5" type="ORF">ENN51_02935</name>
</gene>
<evidence type="ECO:0000256" key="2">
    <source>
        <dbReference type="ARBA" id="ARBA00022840"/>
    </source>
</evidence>
<feature type="domain" description="Orc1-like AAA ATPase" evidence="4">
    <location>
        <begin position="49"/>
        <end position="106"/>
    </location>
</feature>
<reference evidence="5" key="1">
    <citation type="journal article" date="2020" name="mSystems">
        <title>Genome- and Community-Level Interaction Insights into Carbon Utilization and Element Cycling Functions of Hydrothermarchaeota in Hydrothermal Sediment.</title>
        <authorList>
            <person name="Zhou Z."/>
            <person name="Liu Y."/>
            <person name="Xu W."/>
            <person name="Pan J."/>
            <person name="Luo Z.H."/>
            <person name="Li M."/>
        </authorList>
    </citation>
    <scope>NUCLEOTIDE SEQUENCE [LARGE SCALE GENOMIC DNA]</scope>
    <source>
        <strain evidence="5">SpSt-1182</strain>
    </source>
</reference>
<evidence type="ECO:0000313" key="5">
    <source>
        <dbReference type="EMBL" id="HDQ99228.1"/>
    </source>
</evidence>
<feature type="compositionally biased region" description="Basic and acidic residues" evidence="3">
    <location>
        <begin position="1"/>
        <end position="14"/>
    </location>
</feature>
<keyword evidence="2 5" id="KW-0067">ATP-binding</keyword>
<dbReference type="InterPro" id="IPR041664">
    <property type="entry name" value="AAA_16"/>
</dbReference>
<dbReference type="Pfam" id="PF13191">
    <property type="entry name" value="AAA_16"/>
    <property type="match status" value="1"/>
</dbReference>
<name>A0A7V0T5B2_UNCW3</name>
<dbReference type="Proteomes" id="UP000885672">
    <property type="component" value="Unassembled WGS sequence"/>
</dbReference>
<feature type="region of interest" description="Disordered" evidence="3">
    <location>
        <begin position="1"/>
        <end position="24"/>
    </location>
</feature>
<feature type="non-terminal residue" evidence="5">
    <location>
        <position position="129"/>
    </location>
</feature>
<dbReference type="GO" id="GO:0006508">
    <property type="term" value="P:proteolysis"/>
    <property type="evidence" value="ECO:0007669"/>
    <property type="project" value="UniProtKB-KW"/>
</dbReference>
<dbReference type="InterPro" id="IPR027417">
    <property type="entry name" value="P-loop_NTPase"/>
</dbReference>
<dbReference type="PANTHER" id="PTHR11638">
    <property type="entry name" value="ATP-DEPENDENT CLP PROTEASE"/>
    <property type="match status" value="1"/>
</dbReference>
<comment type="caution">
    <text evidence="5">The sequence shown here is derived from an EMBL/GenBank/DDBJ whole genome shotgun (WGS) entry which is preliminary data.</text>
</comment>
<evidence type="ECO:0000256" key="3">
    <source>
        <dbReference type="SAM" id="MobiDB-lite"/>
    </source>
</evidence>
<protein>
    <submittedName>
        <fullName evidence="5">ATP-dependent Clp protease ATP-binding subunit</fullName>
    </submittedName>
</protein>